<sequence length="325" mass="37366">MTITKSKRLPRATLEQKIMVLDHFHASQRTQANTVEHFREQIAISTSSLSEWLKEEASLREQYSLGAGQYRNSKRKLKFKYELINNDMGEFVKMRKKNGEAITEPILREHWRVLAARHGVEDPKRLQTVAHQDQERKQRGSLSLASARQESLGHSQQLTTQGLSQLQSPPQSANTGLQTGLRANATTNAQTSVPPAPGSTFLDEYNDDYMQSLQGYDTLMSQQGFLSNQFRPQPHTTIQPQLKQQQMVPNRPHQSLRTTQTTQATQTINESDFERFLLNYADVFLSLHQADYPETQKLFVQMCSVFKREKEVASDKRLKDLLYKR</sequence>
<evidence type="ECO:0008006" key="4">
    <source>
        <dbReference type="Google" id="ProtNLM"/>
    </source>
</evidence>
<comment type="caution">
    <text evidence="2">The sequence shown here is derived from an EMBL/GenBank/DDBJ whole genome shotgun (WGS) entry which is preliminary data.</text>
</comment>
<feature type="compositionally biased region" description="Low complexity" evidence="1">
    <location>
        <begin position="155"/>
        <end position="172"/>
    </location>
</feature>
<dbReference type="OMA" id="EWIKKED"/>
<dbReference type="EMBL" id="MPUK01000007">
    <property type="protein sequence ID" value="ONH66540.1"/>
    <property type="molecule type" value="Genomic_DNA"/>
</dbReference>
<keyword evidence="3" id="KW-1185">Reference proteome</keyword>
<gene>
    <name evidence="2" type="ORF">BON22_3640</name>
</gene>
<evidence type="ECO:0000313" key="3">
    <source>
        <dbReference type="Proteomes" id="UP000189513"/>
    </source>
</evidence>
<dbReference type="STRING" id="36022.A0A1V2L455"/>
<name>A0A1V2L455_CYBFA</name>
<dbReference type="VEuPathDB" id="FungiDB:BON22_3640"/>
<protein>
    <recommendedName>
        <fullName evidence="4">HTH CENPB-type domain-containing protein</fullName>
    </recommendedName>
</protein>
<organism evidence="2 3">
    <name type="scientific">Cyberlindnera fabianii</name>
    <name type="common">Yeast</name>
    <name type="synonym">Hansenula fabianii</name>
    <dbReference type="NCBI Taxonomy" id="36022"/>
    <lineage>
        <taxon>Eukaryota</taxon>
        <taxon>Fungi</taxon>
        <taxon>Dikarya</taxon>
        <taxon>Ascomycota</taxon>
        <taxon>Saccharomycotina</taxon>
        <taxon>Saccharomycetes</taxon>
        <taxon>Phaffomycetales</taxon>
        <taxon>Phaffomycetaceae</taxon>
        <taxon>Cyberlindnera</taxon>
    </lineage>
</organism>
<evidence type="ECO:0000313" key="2">
    <source>
        <dbReference type="EMBL" id="ONH66540.1"/>
    </source>
</evidence>
<proteinExistence type="predicted"/>
<dbReference type="Proteomes" id="UP000189513">
    <property type="component" value="Unassembled WGS sequence"/>
</dbReference>
<dbReference type="AlphaFoldDB" id="A0A1V2L455"/>
<feature type="region of interest" description="Disordered" evidence="1">
    <location>
        <begin position="124"/>
        <end position="177"/>
    </location>
</feature>
<reference evidence="3" key="1">
    <citation type="journal article" date="2017" name="Genome Announc.">
        <title>Genome sequences of Cyberlindnera fabianii 65, Pichia kudriavzevii 129, and Saccharomyces cerevisiae 131 isolated from fermented masau fruits in Zimbabwe.</title>
        <authorList>
            <person name="van Rijswijck I.M.H."/>
            <person name="Derks M.F.L."/>
            <person name="Abee T."/>
            <person name="de Ridder D."/>
            <person name="Smid E.J."/>
        </authorList>
    </citation>
    <scope>NUCLEOTIDE SEQUENCE [LARGE SCALE GENOMIC DNA]</scope>
    <source>
        <strain evidence="3">65</strain>
    </source>
</reference>
<accession>A0A1V2L455</accession>
<evidence type="ECO:0000256" key="1">
    <source>
        <dbReference type="SAM" id="MobiDB-lite"/>
    </source>
</evidence>
<feature type="compositionally biased region" description="Polar residues" evidence="1">
    <location>
        <begin position="140"/>
        <end position="154"/>
    </location>
</feature>